<evidence type="ECO:0000313" key="1">
    <source>
        <dbReference type="EMBL" id="ALP39446.1"/>
    </source>
</evidence>
<protein>
    <recommendedName>
        <fullName evidence="5">Acetyltransferase</fullName>
    </recommendedName>
</protein>
<evidence type="ECO:0008006" key="5">
    <source>
        <dbReference type="Google" id="ProtNLM"/>
    </source>
</evidence>
<organism evidence="1 3">
    <name type="scientific">Aeromonas schubertii</name>
    <dbReference type="NCBI Taxonomy" id="652"/>
    <lineage>
        <taxon>Bacteria</taxon>
        <taxon>Pseudomonadati</taxon>
        <taxon>Pseudomonadota</taxon>
        <taxon>Gammaproteobacteria</taxon>
        <taxon>Aeromonadales</taxon>
        <taxon>Aeromonadaceae</taxon>
        <taxon>Aeromonas</taxon>
    </lineage>
</organism>
<gene>
    <name evidence="2" type="ORF">LA374_01715</name>
    <name evidence="1" type="ORF">WL1483_27</name>
</gene>
<dbReference type="EMBL" id="JAIRBT010000002">
    <property type="protein sequence ID" value="MBZ6064937.1"/>
    <property type="molecule type" value="Genomic_DNA"/>
</dbReference>
<dbReference type="KEGG" id="asr:WL1483_27"/>
<proteinExistence type="predicted"/>
<evidence type="ECO:0000313" key="4">
    <source>
        <dbReference type="Proteomes" id="UP000774958"/>
    </source>
</evidence>
<evidence type="ECO:0000313" key="3">
    <source>
        <dbReference type="Proteomes" id="UP000058114"/>
    </source>
</evidence>
<reference evidence="1 3" key="2">
    <citation type="journal article" date="2016" name="Genome Announc.">
        <title>Complete Genome Sequence of the Highly Virulent Aeromonas schubertii Strain WL1483, Isolated from Diseased Snakehead Fish (Channa argus) in China.</title>
        <authorList>
            <person name="Liu L."/>
            <person name="Li N."/>
            <person name="Zhang D."/>
            <person name="Fu X."/>
            <person name="Shi C."/>
            <person name="Lin Q."/>
            <person name="Hao G."/>
        </authorList>
    </citation>
    <scope>NUCLEOTIDE SEQUENCE [LARGE SCALE GENOMIC DNA]</scope>
    <source>
        <strain evidence="1 3">WL1483</strain>
    </source>
</reference>
<dbReference type="Proteomes" id="UP000774958">
    <property type="component" value="Unassembled WGS sequence"/>
</dbReference>
<reference evidence="3" key="1">
    <citation type="submission" date="2015-10" db="EMBL/GenBank/DDBJ databases">
        <title>Complete Genome Sequence of Aeromonas schubertii strain WL1483.</title>
        <authorList>
            <person name="Liu L."/>
        </authorList>
    </citation>
    <scope>NUCLEOTIDE SEQUENCE [LARGE SCALE GENOMIC DNA]</scope>
    <source>
        <strain evidence="3">WL1483</strain>
    </source>
</reference>
<dbReference type="Proteomes" id="UP000058114">
    <property type="component" value="Chromosome"/>
</dbReference>
<evidence type="ECO:0000313" key="2">
    <source>
        <dbReference type="EMBL" id="MBZ6064937.1"/>
    </source>
</evidence>
<dbReference type="PATRIC" id="fig|652.5.peg.2654"/>
<dbReference type="RefSeq" id="WP_060586679.1">
    <property type="nucleotide sequence ID" value="NZ_CP013067.1"/>
</dbReference>
<accession>A0A0S2SCK5</accession>
<reference evidence="2 4" key="3">
    <citation type="submission" date="2021-09" db="EMBL/GenBank/DDBJ databases">
        <title>Aeromonas schubertii isolated from Asian sea bass.</title>
        <authorList>
            <person name="Pinpimai K."/>
        </authorList>
    </citation>
    <scope>NUCLEOTIDE SEQUENCE [LARGE SCALE GENOMIC DNA]</scope>
    <source>
        <strain evidence="2 4">CHULA2021a</strain>
    </source>
</reference>
<sequence length="161" mass="19020">MLKPSKRFLVPEEYCHARFVLKGCGEAQAVVEYVALMRERERLHQLFRPDDPWPSAHFSLAQHEADLEWQVSEFRARRSFVYSVWDAAETKLIGGVYLYPSLLPGVQVEAFFWLVGEAPIDEESFGLALRRWLVNRWHWKQPVFPGRDMPWVEWPGVTYPW</sequence>
<keyword evidence="4" id="KW-1185">Reference proteome</keyword>
<name>A0A0S2SCK5_9GAMM</name>
<dbReference type="AlphaFoldDB" id="A0A0S2SCK5"/>
<dbReference type="EMBL" id="CP013067">
    <property type="protein sequence ID" value="ALP39446.1"/>
    <property type="molecule type" value="Genomic_DNA"/>
</dbReference>